<comment type="caution">
    <text evidence="7">The sequence shown here is derived from an EMBL/GenBank/DDBJ whole genome shotgun (WGS) entry which is preliminary data.</text>
</comment>
<organism evidence="7 8">
    <name type="scientific">Cardamine amara subsp. amara</name>
    <dbReference type="NCBI Taxonomy" id="228776"/>
    <lineage>
        <taxon>Eukaryota</taxon>
        <taxon>Viridiplantae</taxon>
        <taxon>Streptophyta</taxon>
        <taxon>Embryophyta</taxon>
        <taxon>Tracheophyta</taxon>
        <taxon>Spermatophyta</taxon>
        <taxon>Magnoliopsida</taxon>
        <taxon>eudicotyledons</taxon>
        <taxon>Gunneridae</taxon>
        <taxon>Pentapetalae</taxon>
        <taxon>rosids</taxon>
        <taxon>malvids</taxon>
        <taxon>Brassicales</taxon>
        <taxon>Brassicaceae</taxon>
        <taxon>Cardamineae</taxon>
        <taxon>Cardamine</taxon>
    </lineage>
</organism>
<evidence type="ECO:0000259" key="6">
    <source>
        <dbReference type="PROSITE" id="PS50066"/>
    </source>
</evidence>
<dbReference type="PROSITE" id="PS50066">
    <property type="entry name" value="MADS_BOX_2"/>
    <property type="match status" value="1"/>
</dbReference>
<dbReference type="GO" id="GO:0005634">
    <property type="term" value="C:nucleus"/>
    <property type="evidence" value="ECO:0007669"/>
    <property type="project" value="UniProtKB-SubCell"/>
</dbReference>
<accession>A0ABD1AEB3</accession>
<dbReference type="SMART" id="SM00432">
    <property type="entry name" value="MADS"/>
    <property type="match status" value="1"/>
</dbReference>
<evidence type="ECO:0000256" key="3">
    <source>
        <dbReference type="ARBA" id="ARBA00023125"/>
    </source>
</evidence>
<dbReference type="SUPFAM" id="SSF55455">
    <property type="entry name" value="SRF-like"/>
    <property type="match status" value="1"/>
</dbReference>
<evidence type="ECO:0000256" key="1">
    <source>
        <dbReference type="ARBA" id="ARBA00004123"/>
    </source>
</evidence>
<evidence type="ECO:0000256" key="2">
    <source>
        <dbReference type="ARBA" id="ARBA00023015"/>
    </source>
</evidence>
<dbReference type="PRINTS" id="PR00404">
    <property type="entry name" value="MADSDOMAIN"/>
</dbReference>
<keyword evidence="3" id="KW-0238">DNA-binding</keyword>
<keyword evidence="2" id="KW-0805">Transcription regulation</keyword>
<gene>
    <name evidence="7" type="ORF">V5N11_016461</name>
</gene>
<sequence length="182" mass="20014">MSSKKTKGKQKITIKKIEKDEDRMVTLSKRRNGIYNKICELSILCGADVGFLVYSGAGKPYTFGSPSFGAVAKRFLDGEASSSTSTMPQALVDAHKKVQIEKLCKMYNSLMEKAAVEEEKAKKMAASALPLPKGIDAWWKAEPTEVKDDEEAKKVLKTYEGLYEKLCDELSARIHGEGGAAK</sequence>
<evidence type="ECO:0000313" key="8">
    <source>
        <dbReference type="Proteomes" id="UP001558713"/>
    </source>
</evidence>
<evidence type="ECO:0000313" key="7">
    <source>
        <dbReference type="EMBL" id="KAL1205121.1"/>
    </source>
</evidence>
<keyword evidence="8" id="KW-1185">Reference proteome</keyword>
<evidence type="ECO:0000256" key="5">
    <source>
        <dbReference type="ARBA" id="ARBA00023242"/>
    </source>
</evidence>
<dbReference type="PANTHER" id="PTHR11945">
    <property type="entry name" value="MADS BOX PROTEIN"/>
    <property type="match status" value="1"/>
</dbReference>
<dbReference type="PANTHER" id="PTHR11945:SF725">
    <property type="entry name" value="AGAMOUS-LIKE 58-RELATED"/>
    <property type="match status" value="1"/>
</dbReference>
<dbReference type="EMBL" id="JBANAX010000525">
    <property type="protein sequence ID" value="KAL1205121.1"/>
    <property type="molecule type" value="Genomic_DNA"/>
</dbReference>
<dbReference type="Gene3D" id="3.40.1810.10">
    <property type="entry name" value="Transcription factor, MADS-box"/>
    <property type="match status" value="1"/>
</dbReference>
<name>A0ABD1AEB3_CARAN</name>
<reference evidence="7 8" key="1">
    <citation type="submission" date="2024-04" db="EMBL/GenBank/DDBJ databases">
        <title>Genome assembly C_amara_ONT_v2.</title>
        <authorList>
            <person name="Yant L."/>
            <person name="Moore C."/>
            <person name="Slenker M."/>
        </authorList>
    </citation>
    <scope>NUCLEOTIDE SEQUENCE [LARGE SCALE GENOMIC DNA]</scope>
    <source>
        <tissue evidence="7">Leaf</tissue>
    </source>
</reference>
<dbReference type="AlphaFoldDB" id="A0ABD1AEB3"/>
<protein>
    <submittedName>
        <fullName evidence="7">Agamous-like MADS-box protein AGL61</fullName>
    </submittedName>
</protein>
<comment type="subcellular location">
    <subcellularLocation>
        <location evidence="1">Nucleus</location>
    </subcellularLocation>
</comment>
<dbReference type="Pfam" id="PF00319">
    <property type="entry name" value="SRF-TF"/>
    <property type="match status" value="1"/>
</dbReference>
<keyword evidence="4" id="KW-0804">Transcription</keyword>
<proteinExistence type="predicted"/>
<dbReference type="InterPro" id="IPR036879">
    <property type="entry name" value="TF_MADSbox_sf"/>
</dbReference>
<dbReference type="Proteomes" id="UP001558713">
    <property type="component" value="Unassembled WGS sequence"/>
</dbReference>
<dbReference type="GO" id="GO:0003677">
    <property type="term" value="F:DNA binding"/>
    <property type="evidence" value="ECO:0007669"/>
    <property type="project" value="UniProtKB-KW"/>
</dbReference>
<feature type="domain" description="MADS-box" evidence="6">
    <location>
        <begin position="7"/>
        <end position="67"/>
    </location>
</feature>
<dbReference type="InterPro" id="IPR002100">
    <property type="entry name" value="TF_MADSbox"/>
</dbReference>
<evidence type="ECO:0000256" key="4">
    <source>
        <dbReference type="ARBA" id="ARBA00023163"/>
    </source>
</evidence>
<keyword evidence="5" id="KW-0539">Nucleus</keyword>